<keyword evidence="6" id="KW-1185">Reference proteome</keyword>
<dbReference type="GO" id="GO:0000160">
    <property type="term" value="P:phosphorelay signal transduction system"/>
    <property type="evidence" value="ECO:0007669"/>
    <property type="project" value="UniProtKB-KW"/>
</dbReference>
<dbReference type="InterPro" id="IPR001789">
    <property type="entry name" value="Sig_transdc_resp-reg_receiver"/>
</dbReference>
<gene>
    <name evidence="5" type="ORF">ADIARSV_0394</name>
</gene>
<protein>
    <recommendedName>
        <fullName evidence="4">Response regulatory domain-containing protein</fullName>
    </recommendedName>
</protein>
<evidence type="ECO:0000313" key="6">
    <source>
        <dbReference type="Proteomes" id="UP000014174"/>
    </source>
</evidence>
<proteinExistence type="predicted"/>
<feature type="domain" description="Response regulatory" evidence="4">
    <location>
        <begin position="1"/>
        <end position="70"/>
    </location>
</feature>
<sequence length="70" mass="8222">MMLIKILDRLGYISALANTGIEVIRMLDKEDLILMDVQMPDMDGLEASIYIRKHYTLQPYNYCPYFQCND</sequence>
<dbReference type="Proteomes" id="UP000014174">
    <property type="component" value="Unassembled WGS sequence"/>
</dbReference>
<name>R9GXK0_9SPHI</name>
<dbReference type="Pfam" id="PF00072">
    <property type="entry name" value="Response_reg"/>
    <property type="match status" value="1"/>
</dbReference>
<dbReference type="InterPro" id="IPR011006">
    <property type="entry name" value="CheY-like_superfamily"/>
</dbReference>
<evidence type="ECO:0000256" key="2">
    <source>
        <dbReference type="ARBA" id="ARBA00023012"/>
    </source>
</evidence>
<dbReference type="EMBL" id="AQPN01000012">
    <property type="protein sequence ID" value="EOR96491.1"/>
    <property type="molecule type" value="Genomic_DNA"/>
</dbReference>
<dbReference type="SUPFAM" id="SSF52172">
    <property type="entry name" value="CheY-like"/>
    <property type="match status" value="1"/>
</dbReference>
<evidence type="ECO:0000256" key="1">
    <source>
        <dbReference type="ARBA" id="ARBA00022553"/>
    </source>
</evidence>
<dbReference type="Gene3D" id="3.40.50.2300">
    <property type="match status" value="1"/>
</dbReference>
<dbReference type="PANTHER" id="PTHR45339:SF1">
    <property type="entry name" value="HYBRID SIGNAL TRANSDUCTION HISTIDINE KINASE J"/>
    <property type="match status" value="1"/>
</dbReference>
<comment type="caution">
    <text evidence="5">The sequence shown here is derived from an EMBL/GenBank/DDBJ whole genome shotgun (WGS) entry which is preliminary data.</text>
</comment>
<dbReference type="OrthoDB" id="9796457at2"/>
<dbReference type="PANTHER" id="PTHR45339">
    <property type="entry name" value="HYBRID SIGNAL TRANSDUCTION HISTIDINE KINASE J"/>
    <property type="match status" value="1"/>
</dbReference>
<dbReference type="AlphaFoldDB" id="R9GXK0"/>
<keyword evidence="1 3" id="KW-0597">Phosphoprotein</keyword>
<dbReference type="STRING" id="1150600.ADIARSV_0394"/>
<evidence type="ECO:0000259" key="4">
    <source>
        <dbReference type="PROSITE" id="PS50110"/>
    </source>
</evidence>
<dbReference type="eggNOG" id="COG0784">
    <property type="taxonomic scope" value="Bacteria"/>
</dbReference>
<evidence type="ECO:0000256" key="3">
    <source>
        <dbReference type="PROSITE-ProRule" id="PRU00169"/>
    </source>
</evidence>
<reference evidence="5 6" key="1">
    <citation type="journal article" date="2013" name="Genome Announc.">
        <title>Draft Genome Sequence of Arcticibacter svalbardensis Strain MN12-7T, a Member of the Family Sphingobacteriaceae Isolated from an Arctic Soil Sample.</title>
        <authorList>
            <person name="Shivaji S."/>
            <person name="Ara S."/>
            <person name="Prasad S."/>
            <person name="Manasa B.P."/>
            <person name="Begum Z."/>
            <person name="Singh A."/>
            <person name="Kumar Pinnaka A."/>
        </authorList>
    </citation>
    <scope>NUCLEOTIDE SEQUENCE [LARGE SCALE GENOMIC DNA]</scope>
    <source>
        <strain evidence="5 6">MN12-7</strain>
    </source>
</reference>
<keyword evidence="2" id="KW-0902">Two-component regulatory system</keyword>
<dbReference type="PROSITE" id="PS50110">
    <property type="entry name" value="RESPONSE_REGULATORY"/>
    <property type="match status" value="1"/>
</dbReference>
<organism evidence="5 6">
    <name type="scientific">Arcticibacter svalbardensis MN12-7</name>
    <dbReference type="NCBI Taxonomy" id="1150600"/>
    <lineage>
        <taxon>Bacteria</taxon>
        <taxon>Pseudomonadati</taxon>
        <taxon>Bacteroidota</taxon>
        <taxon>Sphingobacteriia</taxon>
        <taxon>Sphingobacteriales</taxon>
        <taxon>Sphingobacteriaceae</taxon>
        <taxon>Arcticibacter</taxon>
    </lineage>
</organism>
<feature type="modified residue" description="4-aspartylphosphate" evidence="3">
    <location>
        <position position="36"/>
    </location>
</feature>
<evidence type="ECO:0000313" key="5">
    <source>
        <dbReference type="EMBL" id="EOR96491.1"/>
    </source>
</evidence>
<accession>R9GXK0</accession>